<comment type="caution">
    <text evidence="3">The sequence shown here is derived from an EMBL/GenBank/DDBJ whole genome shotgun (WGS) entry which is preliminary data.</text>
</comment>
<feature type="chain" id="PRO_5019348708" evidence="2">
    <location>
        <begin position="44"/>
        <end position="445"/>
    </location>
</feature>
<name>A0A437J4H9_9SPHN</name>
<reference evidence="3 4" key="1">
    <citation type="submission" date="2019-01" db="EMBL/GenBank/DDBJ databases">
        <authorList>
            <person name="Chen W.-M."/>
        </authorList>
    </citation>
    <scope>NUCLEOTIDE SEQUENCE [LARGE SCALE GENOMIC DNA]</scope>
    <source>
        <strain evidence="3 4">TLA-22</strain>
    </source>
</reference>
<feature type="signal peptide" evidence="2">
    <location>
        <begin position="1"/>
        <end position="43"/>
    </location>
</feature>
<dbReference type="Proteomes" id="UP000282977">
    <property type="component" value="Unassembled WGS sequence"/>
</dbReference>
<protein>
    <submittedName>
        <fullName evidence="3">Uncharacterized protein</fullName>
    </submittedName>
</protein>
<dbReference type="RefSeq" id="WP_127691660.1">
    <property type="nucleotide sequence ID" value="NZ_RZUL01000006.1"/>
</dbReference>
<proteinExistence type="predicted"/>
<gene>
    <name evidence="3" type="ORF">ENE74_14555</name>
</gene>
<feature type="compositionally biased region" description="Basic and acidic residues" evidence="1">
    <location>
        <begin position="1"/>
        <end position="12"/>
    </location>
</feature>
<keyword evidence="2" id="KW-0732">Signal</keyword>
<feature type="region of interest" description="Disordered" evidence="1">
    <location>
        <begin position="1"/>
        <end position="22"/>
    </location>
</feature>
<dbReference type="AlphaFoldDB" id="A0A437J4H9"/>
<keyword evidence="4" id="KW-1185">Reference proteome</keyword>
<sequence length="445" mass="47775">MGRKTAGIERRQGAHGKKPRTRMGGSLLAAAVLCAMSAAPAWALSITTLKGQNLDGSFGQYAPGGDCTRTPRLTVDATGFTFTLASGQTIHPARFEWALTYMGDRYEGKSTWFFPFPRNDDDLGPLLLTLNADETPGRIAIENNLGKPLREPYAALVRGSPYARCGRATVAAAERPPPPRGPAIAARPTQSLEWSNLAQAADANGHYDMFDKGGISSVLKSMLGAKAAVLENNLSVSTPLSRAGNVYYMSGNAERRGGYDMAYVLLDPAQRAAEVGLWEGGKLTLYRTLGRRITLPADIARMRAEQPPEEAVAAPGPPWEYRPLAGGQSLALGTPAASTHIDTISLYCDRGRGYFGMMLYRAPPMHSLTLSLVFNGGIVNLPMRSVDVARKMWVSDLAPASPVLRMLTTQKDVAYLRINQASEGEVTVAGASQAGRRALSGCIRF</sequence>
<organism evidence="3 4">
    <name type="scientific">Sphingobium algorifonticola</name>
    <dbReference type="NCBI Taxonomy" id="2008318"/>
    <lineage>
        <taxon>Bacteria</taxon>
        <taxon>Pseudomonadati</taxon>
        <taxon>Pseudomonadota</taxon>
        <taxon>Alphaproteobacteria</taxon>
        <taxon>Sphingomonadales</taxon>
        <taxon>Sphingomonadaceae</taxon>
        <taxon>Sphingobium</taxon>
    </lineage>
</organism>
<dbReference type="OrthoDB" id="7283669at2"/>
<dbReference type="EMBL" id="RZUL01000006">
    <property type="protein sequence ID" value="RVT39583.1"/>
    <property type="molecule type" value="Genomic_DNA"/>
</dbReference>
<evidence type="ECO:0000256" key="1">
    <source>
        <dbReference type="SAM" id="MobiDB-lite"/>
    </source>
</evidence>
<accession>A0A437J4H9</accession>
<evidence type="ECO:0000313" key="3">
    <source>
        <dbReference type="EMBL" id="RVT39583.1"/>
    </source>
</evidence>
<evidence type="ECO:0000313" key="4">
    <source>
        <dbReference type="Proteomes" id="UP000282977"/>
    </source>
</evidence>
<evidence type="ECO:0000256" key="2">
    <source>
        <dbReference type="SAM" id="SignalP"/>
    </source>
</evidence>